<dbReference type="EMBL" id="FR904772">
    <property type="protein sequence ID" value="CDQ71520.1"/>
    <property type="molecule type" value="Genomic_DNA"/>
</dbReference>
<evidence type="ECO:0000313" key="8">
    <source>
        <dbReference type="EMBL" id="CDQ71520.1"/>
    </source>
</evidence>
<dbReference type="InterPro" id="IPR029056">
    <property type="entry name" value="Ribokinase-like"/>
</dbReference>
<dbReference type="AlphaFoldDB" id="A0A060X3S4"/>
<keyword evidence="3" id="KW-0808">Transferase</keyword>
<evidence type="ECO:0000256" key="3">
    <source>
        <dbReference type="ARBA" id="ARBA00022679"/>
    </source>
</evidence>
<sequence>MECRVLSIQSHVVRGYVGNKSASFPLQVLGFEVDSINSVQFSNHTGYSHWKGQVLTADELHVLYEGIKLNNVHHYDYVLTGETHTQKEVKASASSASRLGMVVSLYQVFIYVV</sequence>
<protein>
    <recommendedName>
        <fullName evidence="2">pyridoxal kinase</fullName>
        <ecNumber evidence="2">2.7.1.35</ecNumber>
    </recommendedName>
    <alternativeName>
        <fullName evidence="7">Pyridoxine kinase</fullName>
    </alternativeName>
</protein>
<dbReference type="PANTHER" id="PTHR10534:SF2">
    <property type="entry name" value="PYRIDOXAL KINASE"/>
    <property type="match status" value="1"/>
</dbReference>
<dbReference type="Gene3D" id="3.40.1190.20">
    <property type="match status" value="1"/>
</dbReference>
<dbReference type="PANTHER" id="PTHR10534">
    <property type="entry name" value="PYRIDOXAL KINASE"/>
    <property type="match status" value="1"/>
</dbReference>
<organism evidence="8 9">
    <name type="scientific">Oncorhynchus mykiss</name>
    <name type="common">Rainbow trout</name>
    <name type="synonym">Salmo gairdneri</name>
    <dbReference type="NCBI Taxonomy" id="8022"/>
    <lineage>
        <taxon>Eukaryota</taxon>
        <taxon>Metazoa</taxon>
        <taxon>Chordata</taxon>
        <taxon>Craniata</taxon>
        <taxon>Vertebrata</taxon>
        <taxon>Euteleostomi</taxon>
        <taxon>Actinopterygii</taxon>
        <taxon>Neopterygii</taxon>
        <taxon>Teleostei</taxon>
        <taxon>Protacanthopterygii</taxon>
        <taxon>Salmoniformes</taxon>
        <taxon>Salmonidae</taxon>
        <taxon>Salmoninae</taxon>
        <taxon>Oncorhynchus</taxon>
    </lineage>
</organism>
<dbReference type="SUPFAM" id="SSF53613">
    <property type="entry name" value="Ribokinase-like"/>
    <property type="match status" value="1"/>
</dbReference>
<proteinExistence type="inferred from homology"/>
<dbReference type="GO" id="GO:0005524">
    <property type="term" value="F:ATP binding"/>
    <property type="evidence" value="ECO:0007669"/>
    <property type="project" value="UniProtKB-KW"/>
</dbReference>
<evidence type="ECO:0000256" key="2">
    <source>
        <dbReference type="ARBA" id="ARBA00012104"/>
    </source>
</evidence>
<evidence type="ECO:0000256" key="5">
    <source>
        <dbReference type="ARBA" id="ARBA00022777"/>
    </source>
</evidence>
<dbReference type="GO" id="GO:0009443">
    <property type="term" value="P:pyridoxal 5'-phosphate salvage"/>
    <property type="evidence" value="ECO:0007669"/>
    <property type="project" value="InterPro"/>
</dbReference>
<evidence type="ECO:0000256" key="6">
    <source>
        <dbReference type="ARBA" id="ARBA00022840"/>
    </source>
</evidence>
<dbReference type="PaxDb" id="8022-A0A060X3S4"/>
<dbReference type="STRING" id="8022.A0A060X3S4"/>
<evidence type="ECO:0000256" key="7">
    <source>
        <dbReference type="ARBA" id="ARBA00032808"/>
    </source>
</evidence>
<dbReference type="EC" id="2.7.1.35" evidence="2"/>
<dbReference type="InterPro" id="IPR004625">
    <property type="entry name" value="PyrdxlKinase"/>
</dbReference>
<accession>A0A060X3S4</accession>
<evidence type="ECO:0000313" key="9">
    <source>
        <dbReference type="Proteomes" id="UP000193380"/>
    </source>
</evidence>
<gene>
    <name evidence="8" type="ORF">GSONMT00011415001</name>
</gene>
<keyword evidence="6" id="KW-0067">ATP-binding</keyword>
<dbReference type="Proteomes" id="UP000193380">
    <property type="component" value="Unassembled WGS sequence"/>
</dbReference>
<evidence type="ECO:0000256" key="4">
    <source>
        <dbReference type="ARBA" id="ARBA00022741"/>
    </source>
</evidence>
<evidence type="ECO:0000256" key="1">
    <source>
        <dbReference type="ARBA" id="ARBA00008805"/>
    </source>
</evidence>
<dbReference type="GO" id="GO:0008478">
    <property type="term" value="F:pyridoxal kinase activity"/>
    <property type="evidence" value="ECO:0007669"/>
    <property type="project" value="UniProtKB-EC"/>
</dbReference>
<keyword evidence="5" id="KW-0418">Kinase</keyword>
<name>A0A060X3S4_ONCMY</name>
<dbReference type="GO" id="GO:0005829">
    <property type="term" value="C:cytosol"/>
    <property type="evidence" value="ECO:0007669"/>
    <property type="project" value="TreeGrafter"/>
</dbReference>
<keyword evidence="4" id="KW-0547">Nucleotide-binding</keyword>
<reference evidence="8" key="2">
    <citation type="submission" date="2014-03" db="EMBL/GenBank/DDBJ databases">
        <authorList>
            <person name="Genoscope - CEA"/>
        </authorList>
    </citation>
    <scope>NUCLEOTIDE SEQUENCE</scope>
</reference>
<reference evidence="8" key="1">
    <citation type="journal article" date="2014" name="Nat. Commun.">
        <title>The rainbow trout genome provides novel insights into evolution after whole-genome duplication in vertebrates.</title>
        <authorList>
            <person name="Berthelot C."/>
            <person name="Brunet F."/>
            <person name="Chalopin D."/>
            <person name="Juanchich A."/>
            <person name="Bernard M."/>
            <person name="Noel B."/>
            <person name="Bento P."/>
            <person name="Da Silva C."/>
            <person name="Labadie K."/>
            <person name="Alberti A."/>
            <person name="Aury J.M."/>
            <person name="Louis A."/>
            <person name="Dehais P."/>
            <person name="Bardou P."/>
            <person name="Montfort J."/>
            <person name="Klopp C."/>
            <person name="Cabau C."/>
            <person name="Gaspin C."/>
            <person name="Thorgaard G.H."/>
            <person name="Boussaha M."/>
            <person name="Quillet E."/>
            <person name="Guyomard R."/>
            <person name="Galiana D."/>
            <person name="Bobe J."/>
            <person name="Volff J.N."/>
            <person name="Genet C."/>
            <person name="Wincker P."/>
            <person name="Jaillon O."/>
            <person name="Roest Crollius H."/>
            <person name="Guiguen Y."/>
        </authorList>
    </citation>
    <scope>NUCLEOTIDE SEQUENCE [LARGE SCALE GENOMIC DNA]</scope>
</reference>
<comment type="similarity">
    <text evidence="1">Belongs to the pyridoxine kinase family.</text>
</comment>